<gene>
    <name evidence="2" type="ORF">V9T40_006798</name>
</gene>
<name>A0AAN9Y926_9HEMI</name>
<dbReference type="InterPro" id="IPR036359">
    <property type="entry name" value="Thiol_cytolysin_sf"/>
</dbReference>
<dbReference type="Proteomes" id="UP001367676">
    <property type="component" value="Unassembled WGS sequence"/>
</dbReference>
<keyword evidence="1" id="KW-0732">Signal</keyword>
<evidence type="ECO:0000313" key="3">
    <source>
        <dbReference type="Proteomes" id="UP001367676"/>
    </source>
</evidence>
<organism evidence="2 3">
    <name type="scientific">Parthenolecanium corni</name>
    <dbReference type="NCBI Taxonomy" id="536013"/>
    <lineage>
        <taxon>Eukaryota</taxon>
        <taxon>Metazoa</taxon>
        <taxon>Ecdysozoa</taxon>
        <taxon>Arthropoda</taxon>
        <taxon>Hexapoda</taxon>
        <taxon>Insecta</taxon>
        <taxon>Pterygota</taxon>
        <taxon>Neoptera</taxon>
        <taxon>Paraneoptera</taxon>
        <taxon>Hemiptera</taxon>
        <taxon>Sternorrhyncha</taxon>
        <taxon>Coccoidea</taxon>
        <taxon>Coccidae</taxon>
        <taxon>Parthenolecanium</taxon>
    </lineage>
</organism>
<dbReference type="AlphaFoldDB" id="A0AAN9Y926"/>
<proteinExistence type="predicted"/>
<evidence type="ECO:0000256" key="1">
    <source>
        <dbReference type="SAM" id="SignalP"/>
    </source>
</evidence>
<reference evidence="2 3" key="1">
    <citation type="submission" date="2024-03" db="EMBL/GenBank/DDBJ databases">
        <title>Adaptation during the transition from Ophiocordyceps entomopathogen to insect associate is accompanied by gene loss and intensified selection.</title>
        <authorList>
            <person name="Ward C.M."/>
            <person name="Onetto C.A."/>
            <person name="Borneman A.R."/>
        </authorList>
    </citation>
    <scope>NUCLEOTIDE SEQUENCE [LARGE SCALE GENOMIC DNA]</scope>
    <source>
        <strain evidence="2">AWRI1</strain>
        <tissue evidence="2">Single Adult Female</tissue>
    </source>
</reference>
<dbReference type="Gene3D" id="2.60.40.1430">
    <property type="entry name" value="Perfringolysin, domain 4"/>
    <property type="match status" value="1"/>
</dbReference>
<feature type="chain" id="PRO_5042812218" evidence="1">
    <location>
        <begin position="21"/>
        <end position="117"/>
    </location>
</feature>
<dbReference type="GO" id="GO:0015485">
    <property type="term" value="F:cholesterol binding"/>
    <property type="evidence" value="ECO:0007669"/>
    <property type="project" value="InterPro"/>
</dbReference>
<comment type="caution">
    <text evidence="2">The sequence shown here is derived from an EMBL/GenBank/DDBJ whole genome shotgun (WGS) entry which is preliminary data.</text>
</comment>
<accession>A0AAN9Y926</accession>
<feature type="signal peptide" evidence="1">
    <location>
        <begin position="1"/>
        <end position="20"/>
    </location>
</feature>
<dbReference type="EMBL" id="JBBCAQ010000007">
    <property type="protein sequence ID" value="KAK7602824.1"/>
    <property type="molecule type" value="Genomic_DNA"/>
</dbReference>
<evidence type="ECO:0000313" key="2">
    <source>
        <dbReference type="EMBL" id="KAK7602824.1"/>
    </source>
</evidence>
<dbReference type="InterPro" id="IPR038700">
    <property type="entry name" value="Thiol_cytolys_C_sf"/>
</dbReference>
<sequence>MQYFTISIVSFLAVLSLAAAGPGSILVRNGGGYVAIFNVDYDLNGQRKSEDSGQFSLGVNKEIQIPNGATNIYLKVEEYWFFASRTTVFTKSFDSPVHKCYKIWGTTLSPLWEEEAC</sequence>
<keyword evidence="3" id="KW-1185">Reference proteome</keyword>
<dbReference type="SUPFAM" id="SSF56978">
    <property type="entry name" value="Perfringolysin"/>
    <property type="match status" value="1"/>
</dbReference>
<protein>
    <submittedName>
        <fullName evidence="2">Uncharacterized protein</fullName>
    </submittedName>
</protein>